<protein>
    <submittedName>
        <fullName evidence="2">Transglutaminase-like domain-containing protein</fullName>
    </submittedName>
</protein>
<accession>A0ABS8GTH2</accession>
<name>A0ABS8GTH2_9FLAO</name>
<sequence>MFKPVTCLFLSVFSSLYSYSQIDIEPTTEDVIFAKSLKEQYPEASVVLDQSEDFFAFGVNRNTHKVEVIQEIQESLINIDPRSDIQKYSFYDSQSSVDRFDIKDLKGRRIDTPVKEEAYKSNELFYNDARVKYANINFPVIGSRATSYIKKEYKDIKYLTKVFFNDDYPILKKVIRFEVPSWLELELREMNFDNLSITKEVIQGEKNKTTTYIYTLENVPAFYRESGTPGPTHIYPHILVLAKSFQDGDNQKQVLFESTKDLYAWYKILVEDLKNDNTSIKEKVAELTQAAVTDEEKIKNIYYWVQDNIRYIAFEDGIAGFKPDEASNVFEKRYGDCKGMANLIKQMLIEAGYDARLTWIGTNRIAYDYSIPSLGVDNHMICTLFKDGEMIFLDGTEKFNPLGEYAFRIQGKQALIENDEDFILKEVPAINSTFNKEIQNYTFTIVDDKLIGDATKVFNGESRTSLLNFFDSFKKENKDEFLGYYLMNGDNNIVVDDIVTNDLSDRETTLNIAYKINVKNAVSSFDNSVYIDLDINKELKDFLLEERKTDYLFDYKKNLESTTILEIPSEYLVEHIPQDLSVSSQNFDVQVSFEKLENSIVYKKSFNIKNAKIETSDFEQWNEFISNLRAIYNEQIVLCTSLI</sequence>
<feature type="domain" description="Transglutaminase-like" evidence="1">
    <location>
        <begin position="284"/>
        <end position="358"/>
    </location>
</feature>
<evidence type="ECO:0000259" key="1">
    <source>
        <dbReference type="Pfam" id="PF01841"/>
    </source>
</evidence>
<organism evidence="2 3">
    <name type="scientific">Leeuwenhoekiella parthenopeia</name>
    <dbReference type="NCBI Taxonomy" id="2890320"/>
    <lineage>
        <taxon>Bacteria</taxon>
        <taxon>Pseudomonadati</taxon>
        <taxon>Bacteroidota</taxon>
        <taxon>Flavobacteriia</taxon>
        <taxon>Flavobacteriales</taxon>
        <taxon>Flavobacteriaceae</taxon>
        <taxon>Leeuwenhoekiella</taxon>
    </lineage>
</organism>
<keyword evidence="3" id="KW-1185">Reference proteome</keyword>
<dbReference type="Proteomes" id="UP001197770">
    <property type="component" value="Unassembled WGS sequence"/>
</dbReference>
<dbReference type="EMBL" id="JAJGMW010000014">
    <property type="protein sequence ID" value="MCC4213304.1"/>
    <property type="molecule type" value="Genomic_DNA"/>
</dbReference>
<dbReference type="Pfam" id="PF01841">
    <property type="entry name" value="Transglut_core"/>
    <property type="match status" value="1"/>
</dbReference>
<proteinExistence type="predicted"/>
<evidence type="ECO:0000313" key="3">
    <source>
        <dbReference type="Proteomes" id="UP001197770"/>
    </source>
</evidence>
<gene>
    <name evidence="2" type="ORF">LLW17_11280</name>
</gene>
<comment type="caution">
    <text evidence="2">The sequence shown here is derived from an EMBL/GenBank/DDBJ whole genome shotgun (WGS) entry which is preliminary data.</text>
</comment>
<dbReference type="RefSeq" id="WP_228230368.1">
    <property type="nucleotide sequence ID" value="NZ_JAJGMW010000014.1"/>
</dbReference>
<dbReference type="InterPro" id="IPR002931">
    <property type="entry name" value="Transglutaminase-like"/>
</dbReference>
<reference evidence="2 3" key="1">
    <citation type="submission" date="2021-11" db="EMBL/GenBank/DDBJ databases">
        <title>Seasonal and diel survey of microbial diversity of the Tyrrhenian coast.</title>
        <authorList>
            <person name="Gattoni G."/>
            <person name="Corral P."/>
        </authorList>
    </citation>
    <scope>NUCLEOTIDE SEQUENCE [LARGE SCALE GENOMIC DNA]</scope>
    <source>
        <strain evidence="2 3">Mr9</strain>
    </source>
</reference>
<evidence type="ECO:0000313" key="2">
    <source>
        <dbReference type="EMBL" id="MCC4213304.1"/>
    </source>
</evidence>
<dbReference type="Gene3D" id="3.10.620.30">
    <property type="match status" value="1"/>
</dbReference>
<dbReference type="InterPro" id="IPR038765">
    <property type="entry name" value="Papain-like_cys_pep_sf"/>
</dbReference>
<dbReference type="SUPFAM" id="SSF54001">
    <property type="entry name" value="Cysteine proteinases"/>
    <property type="match status" value="1"/>
</dbReference>
<dbReference type="Gene3D" id="2.60.120.1130">
    <property type="match status" value="1"/>
</dbReference>
<dbReference type="Gene3D" id="2.60.40.3140">
    <property type="match status" value="1"/>
</dbReference>